<proteinExistence type="predicted"/>
<name>A0A1F5VKT3_9BACT</name>
<accession>A0A1F5VKT3</accession>
<dbReference type="PROSITE" id="PS51257">
    <property type="entry name" value="PROKAR_LIPOPROTEIN"/>
    <property type="match status" value="1"/>
</dbReference>
<comment type="caution">
    <text evidence="1">The sequence shown here is derived from an EMBL/GenBank/DDBJ whole genome shotgun (WGS) entry which is preliminary data.</text>
</comment>
<organism evidence="1 2">
    <name type="scientific">Candidatus Fischerbacteria bacterium RBG_13_37_8</name>
    <dbReference type="NCBI Taxonomy" id="1817863"/>
    <lineage>
        <taxon>Bacteria</taxon>
        <taxon>Candidatus Fischeribacteriota</taxon>
    </lineage>
</organism>
<evidence type="ECO:0000313" key="1">
    <source>
        <dbReference type="EMBL" id="OGF64073.1"/>
    </source>
</evidence>
<reference evidence="1 2" key="1">
    <citation type="journal article" date="2016" name="Nat. Commun.">
        <title>Thousands of microbial genomes shed light on interconnected biogeochemical processes in an aquifer system.</title>
        <authorList>
            <person name="Anantharaman K."/>
            <person name="Brown C.T."/>
            <person name="Hug L.A."/>
            <person name="Sharon I."/>
            <person name="Castelle C.J."/>
            <person name="Probst A.J."/>
            <person name="Thomas B.C."/>
            <person name="Singh A."/>
            <person name="Wilkins M.J."/>
            <person name="Karaoz U."/>
            <person name="Brodie E.L."/>
            <person name="Williams K.H."/>
            <person name="Hubbard S.S."/>
            <person name="Banfield J.F."/>
        </authorList>
    </citation>
    <scope>NUCLEOTIDE SEQUENCE [LARGE SCALE GENOMIC DNA]</scope>
</reference>
<protein>
    <submittedName>
        <fullName evidence="1">Uncharacterized protein</fullName>
    </submittedName>
</protein>
<evidence type="ECO:0000313" key="2">
    <source>
        <dbReference type="Proteomes" id="UP000178943"/>
    </source>
</evidence>
<dbReference type="Proteomes" id="UP000178943">
    <property type="component" value="Unassembled WGS sequence"/>
</dbReference>
<sequence length="287" mass="33313">MKKLIYISMVLIICTAFTGCSRKGDIVPSLKFNKNVATMGSILKADYSFSIPQNAKIPDYNGIVFVHFIDPDGNIVFTDDHETDKPITQWKTGDTYSYQRLIYVPAEILSGEYTVKLGIYDPEGKKERIPLNAQEINDRSYEVAKLSIKAPLWDLVKYDEGWHEIERSPEDPFIQWRWTKDKSIAHLLNPLKDTKLYLEVEGNPEYFTEQELMITIKINDNQIDQFPAENKKRIMRIIPLSKDLAGNDKYIKFEIDLGKTFIPSQTYNSTDIRELGIKVYRIIIEDW</sequence>
<gene>
    <name evidence="1" type="ORF">A2Y62_15555</name>
</gene>
<dbReference type="EMBL" id="MFGW01000141">
    <property type="protein sequence ID" value="OGF64073.1"/>
    <property type="molecule type" value="Genomic_DNA"/>
</dbReference>
<dbReference type="AlphaFoldDB" id="A0A1F5VKT3"/>